<dbReference type="RefSeq" id="WP_160645934.1">
    <property type="nucleotide sequence ID" value="NZ_SIJB01000022.1"/>
</dbReference>
<dbReference type="Pfam" id="PF00561">
    <property type="entry name" value="Abhydrolase_1"/>
    <property type="match status" value="1"/>
</dbReference>
<dbReference type="OrthoDB" id="53505at2"/>
<dbReference type="Gene3D" id="3.40.50.1820">
    <property type="entry name" value="alpha/beta hydrolase"/>
    <property type="match status" value="1"/>
</dbReference>
<gene>
    <name evidence="4" type="ORF">ERL59_09165</name>
</gene>
<dbReference type="EMBL" id="SIJB01000022">
    <property type="protein sequence ID" value="NBI29128.1"/>
    <property type="molecule type" value="Genomic_DNA"/>
</dbReference>
<comment type="caution">
    <text evidence="4">The sequence shown here is derived from an EMBL/GenBank/DDBJ whole genome shotgun (WGS) entry which is preliminary data.</text>
</comment>
<dbReference type="InterPro" id="IPR029058">
    <property type="entry name" value="AB_hydrolase_fold"/>
</dbReference>
<accession>A0A6N9Q2V4</accession>
<feature type="domain" description="AB hydrolase-1" evidence="3">
    <location>
        <begin position="46"/>
        <end position="174"/>
    </location>
</feature>
<evidence type="ECO:0000256" key="2">
    <source>
        <dbReference type="ARBA" id="ARBA00022801"/>
    </source>
</evidence>
<dbReference type="GO" id="GO:0004177">
    <property type="term" value="F:aminopeptidase activity"/>
    <property type="evidence" value="ECO:0007669"/>
    <property type="project" value="UniProtKB-EC"/>
</dbReference>
<reference evidence="4 5" key="1">
    <citation type="submission" date="2019-01" db="EMBL/GenBank/DDBJ databases">
        <title>Chengkuizengella sp. nov., isolated from deep-sea sediment of East Pacific Ocean.</title>
        <authorList>
            <person name="Yang J."/>
            <person name="Lai Q."/>
            <person name="Shao Z."/>
        </authorList>
    </citation>
    <scope>NUCLEOTIDE SEQUENCE [LARGE SCALE GENOMIC DNA]</scope>
    <source>
        <strain evidence="4 5">YPA3-1-1</strain>
    </source>
</reference>
<dbReference type="AlphaFoldDB" id="A0A6N9Q2V4"/>
<evidence type="ECO:0000313" key="5">
    <source>
        <dbReference type="Proteomes" id="UP000448943"/>
    </source>
</evidence>
<dbReference type="GO" id="GO:0016020">
    <property type="term" value="C:membrane"/>
    <property type="evidence" value="ECO:0007669"/>
    <property type="project" value="TreeGrafter"/>
</dbReference>
<evidence type="ECO:0000259" key="3">
    <source>
        <dbReference type="Pfam" id="PF00561"/>
    </source>
</evidence>
<comment type="similarity">
    <text evidence="1">Belongs to the peptidase S33 family.</text>
</comment>
<dbReference type="PRINTS" id="PR00793">
    <property type="entry name" value="PROAMNOPTASE"/>
</dbReference>
<organism evidence="4 5">
    <name type="scientific">Chengkuizengella marina</name>
    <dbReference type="NCBI Taxonomy" id="2507566"/>
    <lineage>
        <taxon>Bacteria</taxon>
        <taxon>Bacillati</taxon>
        <taxon>Bacillota</taxon>
        <taxon>Bacilli</taxon>
        <taxon>Bacillales</taxon>
        <taxon>Paenibacillaceae</taxon>
        <taxon>Chengkuizengella</taxon>
    </lineage>
</organism>
<dbReference type="InterPro" id="IPR050266">
    <property type="entry name" value="AB_hydrolase_sf"/>
</dbReference>
<evidence type="ECO:0000313" key="4">
    <source>
        <dbReference type="EMBL" id="NBI29128.1"/>
    </source>
</evidence>
<dbReference type="PANTHER" id="PTHR43798:SF28">
    <property type="entry name" value="AB HYDROLASE-1 DOMAIN-CONTAINING PROTEIN"/>
    <property type="match status" value="1"/>
</dbReference>
<dbReference type="InterPro" id="IPR000073">
    <property type="entry name" value="AB_hydrolase_1"/>
</dbReference>
<dbReference type="PANTHER" id="PTHR43798">
    <property type="entry name" value="MONOACYLGLYCEROL LIPASE"/>
    <property type="match status" value="1"/>
</dbReference>
<dbReference type="GO" id="GO:0006508">
    <property type="term" value="P:proteolysis"/>
    <property type="evidence" value="ECO:0007669"/>
    <property type="project" value="InterPro"/>
</dbReference>
<protein>
    <submittedName>
        <fullName evidence="4">Alpha/beta hydrolase</fullName>
    </submittedName>
</protein>
<name>A0A6N9Q2V4_9BACL</name>
<keyword evidence="5" id="KW-1185">Reference proteome</keyword>
<keyword evidence="2 4" id="KW-0378">Hydrolase</keyword>
<sequence>MIKSRTPSFRDSKGRIIKDSIASLEVMMIGGINQYVLMRGKDINSPLLLFLHGGPGSAQIGFAPKSQKKLEESFVVVNWDQRGAGKSYSSDIAGESMNINQFISDIYELINTLLKRFIQEKLYLVGHSWGSFLGSITAYKYPELIHAYIGVGQVVNMKRGESISYSFALDKAKETNNKKAIRQLIKIGPPPYKSLNGLRIQRRWLEKFGGSVHGSTFLKLLIKYLAFKEYTFLDWIRTIKNGILFSLKNLWEDLMEVDLLKDVNKFKVPVYLCVGRHDYQTPHELIEEYYHTLLSPKKELVWFEKSAHSPNFEEPDKFYDICISVIKSH</sequence>
<proteinExistence type="inferred from homology"/>
<evidence type="ECO:0000256" key="1">
    <source>
        <dbReference type="ARBA" id="ARBA00010088"/>
    </source>
</evidence>
<dbReference type="SUPFAM" id="SSF53474">
    <property type="entry name" value="alpha/beta-Hydrolases"/>
    <property type="match status" value="1"/>
</dbReference>
<dbReference type="Proteomes" id="UP000448943">
    <property type="component" value="Unassembled WGS sequence"/>
</dbReference>
<dbReference type="InterPro" id="IPR002410">
    <property type="entry name" value="Peptidase_S33"/>
</dbReference>